<reference evidence="1" key="1">
    <citation type="submission" date="2021-01" db="UniProtKB">
        <authorList>
            <consortium name="EnsemblPlants"/>
        </authorList>
    </citation>
    <scope>IDENTIFICATION</scope>
</reference>
<accession>A0A7N0RJW7</accession>
<sequence>MEKLLDLFNLLWFERGVLEERLTETLSAGNEAGSVLDRPALKVSHVRSSSDQLTLSTNSNLLSDAESPKSVLRRTPKLQTIFSGKEVGVGFVEFEAAEEVKVERRVKRSGRRRRRRRSGGSKSLTELEFEEVKGFMDLGFVFCDEDHNDSSLVSMIPGLHRPGHHHNQNCREDAEGVGDDHLSGVSRPYLSEAWGCGSKEMKPSLRAVVGLGAAAANEVEMKNQIKSWAHSVASAVR</sequence>
<evidence type="ECO:0000313" key="1">
    <source>
        <dbReference type="EnsemblPlants" id="Kaladp0011s1112.1.v1.1.CDS.1"/>
    </source>
</evidence>
<dbReference type="Gramene" id="Kaladp0011s1112.1.v1.1">
    <property type="protein sequence ID" value="Kaladp0011s1112.1.v1.1.CDS.1"/>
    <property type="gene ID" value="Kaladp0011s1112.v1.1"/>
</dbReference>
<keyword evidence="2" id="KW-1185">Reference proteome</keyword>
<evidence type="ECO:0000313" key="2">
    <source>
        <dbReference type="Proteomes" id="UP000594263"/>
    </source>
</evidence>
<protein>
    <submittedName>
        <fullName evidence="1">Uncharacterized protein</fullName>
    </submittedName>
</protein>
<dbReference type="PANTHER" id="PTHR33785">
    <property type="entry name" value="OS06G0550800 PROTEIN"/>
    <property type="match status" value="1"/>
</dbReference>
<dbReference type="OMA" id="DETMMTT"/>
<organism evidence="1 2">
    <name type="scientific">Kalanchoe fedtschenkoi</name>
    <name type="common">Lavender scallops</name>
    <name type="synonym">South American air plant</name>
    <dbReference type="NCBI Taxonomy" id="63787"/>
    <lineage>
        <taxon>Eukaryota</taxon>
        <taxon>Viridiplantae</taxon>
        <taxon>Streptophyta</taxon>
        <taxon>Embryophyta</taxon>
        <taxon>Tracheophyta</taxon>
        <taxon>Spermatophyta</taxon>
        <taxon>Magnoliopsida</taxon>
        <taxon>eudicotyledons</taxon>
        <taxon>Gunneridae</taxon>
        <taxon>Pentapetalae</taxon>
        <taxon>Saxifragales</taxon>
        <taxon>Crassulaceae</taxon>
        <taxon>Kalanchoe</taxon>
    </lineage>
</organism>
<dbReference type="AlphaFoldDB" id="A0A7N0RJW7"/>
<name>A0A7N0RJW7_KALFE</name>
<proteinExistence type="predicted"/>
<dbReference type="PANTHER" id="PTHR33785:SF12">
    <property type="entry name" value="DUF1685 FAMILY PROTEIN"/>
    <property type="match status" value="1"/>
</dbReference>
<dbReference type="EnsemblPlants" id="Kaladp0011s1112.1.v1.1">
    <property type="protein sequence ID" value="Kaladp0011s1112.1.v1.1.CDS.1"/>
    <property type="gene ID" value="Kaladp0011s1112.v1.1"/>
</dbReference>
<dbReference type="Proteomes" id="UP000594263">
    <property type="component" value="Unplaced"/>
</dbReference>